<feature type="non-terminal residue" evidence="3">
    <location>
        <position position="1"/>
    </location>
</feature>
<protein>
    <submittedName>
        <fullName evidence="3">38271_t:CDS:1</fullName>
    </submittedName>
</protein>
<evidence type="ECO:0000313" key="4">
    <source>
        <dbReference type="Proteomes" id="UP000789901"/>
    </source>
</evidence>
<dbReference type="PROSITE" id="PS50966">
    <property type="entry name" value="ZF_SWIM"/>
    <property type="match status" value="1"/>
</dbReference>
<evidence type="ECO:0000256" key="1">
    <source>
        <dbReference type="PROSITE-ProRule" id="PRU00325"/>
    </source>
</evidence>
<reference evidence="3 4" key="1">
    <citation type="submission" date="2021-06" db="EMBL/GenBank/DDBJ databases">
        <authorList>
            <person name="Kallberg Y."/>
            <person name="Tangrot J."/>
            <person name="Rosling A."/>
        </authorList>
    </citation>
    <scope>NUCLEOTIDE SEQUENCE [LARGE SCALE GENOMIC DNA]</scope>
    <source>
        <strain evidence="3 4">120-4 pot B 10/14</strain>
    </source>
</reference>
<dbReference type="Proteomes" id="UP000789901">
    <property type="component" value="Unassembled WGS sequence"/>
</dbReference>
<dbReference type="EMBL" id="CAJVQB010038217">
    <property type="protein sequence ID" value="CAG8826010.1"/>
    <property type="molecule type" value="Genomic_DNA"/>
</dbReference>
<evidence type="ECO:0000259" key="2">
    <source>
        <dbReference type="PROSITE" id="PS50966"/>
    </source>
</evidence>
<organism evidence="3 4">
    <name type="scientific">Gigaspora margarita</name>
    <dbReference type="NCBI Taxonomy" id="4874"/>
    <lineage>
        <taxon>Eukaryota</taxon>
        <taxon>Fungi</taxon>
        <taxon>Fungi incertae sedis</taxon>
        <taxon>Mucoromycota</taxon>
        <taxon>Glomeromycotina</taxon>
        <taxon>Glomeromycetes</taxon>
        <taxon>Diversisporales</taxon>
        <taxon>Gigasporaceae</taxon>
        <taxon>Gigaspora</taxon>
    </lineage>
</organism>
<keyword evidence="1" id="KW-0479">Metal-binding</keyword>
<dbReference type="InterPro" id="IPR007527">
    <property type="entry name" value="Znf_SWIM"/>
</dbReference>
<dbReference type="Pfam" id="PF04434">
    <property type="entry name" value="SWIM"/>
    <property type="match status" value="1"/>
</dbReference>
<keyword evidence="1" id="KW-0863">Zinc-finger</keyword>
<feature type="non-terminal residue" evidence="3">
    <location>
        <position position="247"/>
    </location>
</feature>
<sequence length="247" mass="28694">CYLVKSSKDHYEVSIKDNVQQNHNIKPAHFECTCFDFKFRGLACKHIFTVYQKFYLTQTTSNISDQTIEEPEVARDVTFDSWVEAIQKVWNRHNQEVRNRMTDADLEAIVEAGMKRKSNVDLYEDFTIPESNLKGTHYNVKKQPSLSENTRFGKKGSEKKIKAKIVDYLKQSFLNSNLYSKDKLTATEMHEKLLKLAHSEEINEDHVLKVITIQNWIEQYSREFNQKEAVIALETFKAVGSSSIGKD</sequence>
<evidence type="ECO:0000313" key="3">
    <source>
        <dbReference type="EMBL" id="CAG8826010.1"/>
    </source>
</evidence>
<accession>A0ABN7WBI7</accession>
<keyword evidence="4" id="KW-1185">Reference proteome</keyword>
<gene>
    <name evidence="3" type="ORF">GMARGA_LOCUS28994</name>
</gene>
<feature type="domain" description="SWIM-type" evidence="2">
    <location>
        <begin position="11"/>
        <end position="55"/>
    </location>
</feature>
<keyword evidence="1" id="KW-0862">Zinc</keyword>
<proteinExistence type="predicted"/>
<name>A0ABN7WBI7_GIGMA</name>
<comment type="caution">
    <text evidence="3">The sequence shown here is derived from an EMBL/GenBank/DDBJ whole genome shotgun (WGS) entry which is preliminary data.</text>
</comment>